<comment type="caution">
    <text evidence="1">The sequence shown here is derived from an EMBL/GenBank/DDBJ whole genome shotgun (WGS) entry which is preliminary data.</text>
</comment>
<accession>A0AAN9XLA2</accession>
<keyword evidence="2" id="KW-1185">Reference proteome</keyword>
<organism evidence="1 2">
    <name type="scientific">Psophocarpus tetragonolobus</name>
    <name type="common">Winged bean</name>
    <name type="synonym">Dolichos tetragonolobus</name>
    <dbReference type="NCBI Taxonomy" id="3891"/>
    <lineage>
        <taxon>Eukaryota</taxon>
        <taxon>Viridiplantae</taxon>
        <taxon>Streptophyta</taxon>
        <taxon>Embryophyta</taxon>
        <taxon>Tracheophyta</taxon>
        <taxon>Spermatophyta</taxon>
        <taxon>Magnoliopsida</taxon>
        <taxon>eudicotyledons</taxon>
        <taxon>Gunneridae</taxon>
        <taxon>Pentapetalae</taxon>
        <taxon>rosids</taxon>
        <taxon>fabids</taxon>
        <taxon>Fabales</taxon>
        <taxon>Fabaceae</taxon>
        <taxon>Papilionoideae</taxon>
        <taxon>50 kb inversion clade</taxon>
        <taxon>NPAAA clade</taxon>
        <taxon>indigoferoid/millettioid clade</taxon>
        <taxon>Phaseoleae</taxon>
        <taxon>Psophocarpus</taxon>
    </lineage>
</organism>
<dbReference type="Proteomes" id="UP001386955">
    <property type="component" value="Unassembled WGS sequence"/>
</dbReference>
<evidence type="ECO:0000313" key="2">
    <source>
        <dbReference type="Proteomes" id="UP001386955"/>
    </source>
</evidence>
<dbReference type="EMBL" id="JAYMYS010000004">
    <property type="protein sequence ID" value="KAK7396675.1"/>
    <property type="molecule type" value="Genomic_DNA"/>
</dbReference>
<evidence type="ECO:0000313" key="1">
    <source>
        <dbReference type="EMBL" id="KAK7396675.1"/>
    </source>
</evidence>
<name>A0AAN9XLA2_PSOTE</name>
<gene>
    <name evidence="1" type="ORF">VNO78_17832</name>
</gene>
<proteinExistence type="predicted"/>
<reference evidence="1 2" key="1">
    <citation type="submission" date="2024-01" db="EMBL/GenBank/DDBJ databases">
        <title>The genomes of 5 underutilized Papilionoideae crops provide insights into root nodulation and disease resistanc.</title>
        <authorList>
            <person name="Jiang F."/>
        </authorList>
    </citation>
    <scope>NUCLEOTIDE SEQUENCE [LARGE SCALE GENOMIC DNA]</scope>
    <source>
        <strain evidence="1">DUOXIRENSHENG_FW03</strain>
        <tissue evidence="1">Leaves</tissue>
    </source>
</reference>
<dbReference type="AlphaFoldDB" id="A0AAN9XLA2"/>
<protein>
    <submittedName>
        <fullName evidence="1">Uncharacterized protein</fullName>
    </submittedName>
</protein>
<sequence>MGLVEERVTGWELGPGCVMSSVIGKVGYGVYPTLDGATNALYAFCGGLSPSILAWRGGLGCHEAAG</sequence>